<evidence type="ECO:0000313" key="2">
    <source>
        <dbReference type="EMBL" id="KIM94541.1"/>
    </source>
</evidence>
<proteinExistence type="predicted"/>
<gene>
    <name evidence="2" type="ORF">OIDMADRAFT_184245</name>
</gene>
<protein>
    <recommendedName>
        <fullName evidence="1">F-box domain-containing protein</fullName>
    </recommendedName>
</protein>
<feature type="domain" description="F-box" evidence="1">
    <location>
        <begin position="1"/>
        <end position="50"/>
    </location>
</feature>
<organism evidence="2 3">
    <name type="scientific">Oidiodendron maius (strain Zn)</name>
    <dbReference type="NCBI Taxonomy" id="913774"/>
    <lineage>
        <taxon>Eukaryota</taxon>
        <taxon>Fungi</taxon>
        <taxon>Dikarya</taxon>
        <taxon>Ascomycota</taxon>
        <taxon>Pezizomycotina</taxon>
        <taxon>Leotiomycetes</taxon>
        <taxon>Leotiomycetes incertae sedis</taxon>
        <taxon>Myxotrichaceae</taxon>
        <taxon>Oidiodendron</taxon>
    </lineage>
</organism>
<dbReference type="HOGENOM" id="CLU_758729_0_0_1"/>
<dbReference type="AlphaFoldDB" id="A0A0C3GW62"/>
<sequence>MSYNTLPNEIVVEIAKFIRRQDVKNFAIINKRTYNVSYDRLEELRVLRRRAKTLATRFALCTPTEPRCVYRDPSLGTYGLPPCYASTSGPGPNKDHDHSGTGNSTLADSEYLELNGDLHWLQPLSESALECHEWPQGEPASKEHLDELVLSAKRVGVEIPQAFLTFMGSKELIERMWLGGNYFFLGQSLVKCNPEDDKEGGGYAIRFFCDQQGCEFWSLYVAPGGHHGVLRRDDVDCWLCSDQSLYGNTGAAVDNHPNPKLYEGVPIACKKLDLWLDSPNFELWLAVTYFSGCGAKRGGIEHKITHLT</sequence>
<dbReference type="EMBL" id="KN832889">
    <property type="protein sequence ID" value="KIM94541.1"/>
    <property type="molecule type" value="Genomic_DNA"/>
</dbReference>
<reference evidence="2 3" key="1">
    <citation type="submission" date="2014-04" db="EMBL/GenBank/DDBJ databases">
        <authorList>
            <consortium name="DOE Joint Genome Institute"/>
            <person name="Kuo A."/>
            <person name="Martino E."/>
            <person name="Perotto S."/>
            <person name="Kohler A."/>
            <person name="Nagy L.G."/>
            <person name="Floudas D."/>
            <person name="Copeland A."/>
            <person name="Barry K.W."/>
            <person name="Cichocki N."/>
            <person name="Veneault-Fourrey C."/>
            <person name="LaButti K."/>
            <person name="Lindquist E.A."/>
            <person name="Lipzen A."/>
            <person name="Lundell T."/>
            <person name="Morin E."/>
            <person name="Murat C."/>
            <person name="Sun H."/>
            <person name="Tunlid A."/>
            <person name="Henrissat B."/>
            <person name="Grigoriev I.V."/>
            <person name="Hibbett D.S."/>
            <person name="Martin F."/>
            <person name="Nordberg H.P."/>
            <person name="Cantor M.N."/>
            <person name="Hua S.X."/>
        </authorList>
    </citation>
    <scope>NUCLEOTIDE SEQUENCE [LARGE SCALE GENOMIC DNA]</scope>
    <source>
        <strain evidence="2 3">Zn</strain>
    </source>
</reference>
<keyword evidence="3" id="KW-1185">Reference proteome</keyword>
<dbReference type="PROSITE" id="PS50181">
    <property type="entry name" value="FBOX"/>
    <property type="match status" value="1"/>
</dbReference>
<dbReference type="Proteomes" id="UP000054321">
    <property type="component" value="Unassembled WGS sequence"/>
</dbReference>
<dbReference type="OrthoDB" id="59675at2759"/>
<reference evidence="3" key="2">
    <citation type="submission" date="2015-01" db="EMBL/GenBank/DDBJ databases">
        <title>Evolutionary Origins and Diversification of the Mycorrhizal Mutualists.</title>
        <authorList>
            <consortium name="DOE Joint Genome Institute"/>
            <consortium name="Mycorrhizal Genomics Consortium"/>
            <person name="Kohler A."/>
            <person name="Kuo A."/>
            <person name="Nagy L.G."/>
            <person name="Floudas D."/>
            <person name="Copeland A."/>
            <person name="Barry K.W."/>
            <person name="Cichocki N."/>
            <person name="Veneault-Fourrey C."/>
            <person name="LaButti K."/>
            <person name="Lindquist E.A."/>
            <person name="Lipzen A."/>
            <person name="Lundell T."/>
            <person name="Morin E."/>
            <person name="Murat C."/>
            <person name="Riley R."/>
            <person name="Ohm R."/>
            <person name="Sun H."/>
            <person name="Tunlid A."/>
            <person name="Henrissat B."/>
            <person name="Grigoriev I.V."/>
            <person name="Hibbett D.S."/>
            <person name="Martin F."/>
        </authorList>
    </citation>
    <scope>NUCLEOTIDE SEQUENCE [LARGE SCALE GENOMIC DNA]</scope>
    <source>
        <strain evidence="3">Zn</strain>
    </source>
</reference>
<name>A0A0C3GW62_OIDMZ</name>
<dbReference type="InterPro" id="IPR001810">
    <property type="entry name" value="F-box_dom"/>
</dbReference>
<dbReference type="InParanoid" id="A0A0C3GW62"/>
<evidence type="ECO:0000259" key="1">
    <source>
        <dbReference type="PROSITE" id="PS50181"/>
    </source>
</evidence>
<evidence type="ECO:0000313" key="3">
    <source>
        <dbReference type="Proteomes" id="UP000054321"/>
    </source>
</evidence>
<accession>A0A0C3GW62</accession>